<evidence type="ECO:0000313" key="1">
    <source>
        <dbReference type="EMBL" id="GAV07508.1"/>
    </source>
</evidence>
<sequence length="127" mass="14841">MPRRQRDSLVQSTLSFKKLKPHQDDVEDVPVETKYAVSYLWKKTQFYPIKETFAYLDLRTSAKFSRVAPAWRDIMLDTVAINKGIAFVDWRVGADFRGETQMERALFLAKFWLTLFVANLEGVTQFV</sequence>
<reference evidence="1 2" key="1">
    <citation type="journal article" date="2016" name="Nat. Commun.">
        <title>Extremotolerant tardigrade genome and improved radiotolerance of human cultured cells by tardigrade-unique protein.</title>
        <authorList>
            <person name="Hashimoto T."/>
            <person name="Horikawa D.D."/>
            <person name="Saito Y."/>
            <person name="Kuwahara H."/>
            <person name="Kozuka-Hata H."/>
            <person name="Shin-I T."/>
            <person name="Minakuchi Y."/>
            <person name="Ohishi K."/>
            <person name="Motoyama A."/>
            <person name="Aizu T."/>
            <person name="Enomoto A."/>
            <person name="Kondo K."/>
            <person name="Tanaka S."/>
            <person name="Hara Y."/>
            <person name="Koshikawa S."/>
            <person name="Sagara H."/>
            <person name="Miura T."/>
            <person name="Yokobori S."/>
            <person name="Miyagawa K."/>
            <person name="Suzuki Y."/>
            <person name="Kubo T."/>
            <person name="Oyama M."/>
            <person name="Kohara Y."/>
            <person name="Fujiyama A."/>
            <person name="Arakawa K."/>
            <person name="Katayama T."/>
            <person name="Toyoda A."/>
            <person name="Kunieda T."/>
        </authorList>
    </citation>
    <scope>NUCLEOTIDE SEQUENCE [LARGE SCALE GENOMIC DNA]</scope>
    <source>
        <strain evidence="1 2">YOKOZUNA-1</strain>
    </source>
</reference>
<organism evidence="1 2">
    <name type="scientific">Ramazzottius varieornatus</name>
    <name type="common">Water bear</name>
    <name type="synonym">Tardigrade</name>
    <dbReference type="NCBI Taxonomy" id="947166"/>
    <lineage>
        <taxon>Eukaryota</taxon>
        <taxon>Metazoa</taxon>
        <taxon>Ecdysozoa</taxon>
        <taxon>Tardigrada</taxon>
        <taxon>Eutardigrada</taxon>
        <taxon>Parachela</taxon>
        <taxon>Hypsibioidea</taxon>
        <taxon>Ramazzottiidae</taxon>
        <taxon>Ramazzottius</taxon>
    </lineage>
</organism>
<comment type="caution">
    <text evidence="1">The sequence shown here is derived from an EMBL/GenBank/DDBJ whole genome shotgun (WGS) entry which is preliminary data.</text>
</comment>
<protein>
    <recommendedName>
        <fullName evidence="3">F-box domain-containing protein</fullName>
    </recommendedName>
</protein>
<name>A0A1D1W5P2_RAMVA</name>
<dbReference type="EMBL" id="BDGG01000015">
    <property type="protein sequence ID" value="GAV07508.1"/>
    <property type="molecule type" value="Genomic_DNA"/>
</dbReference>
<gene>
    <name evidence="1" type="primary">RvY_17334-1</name>
    <name evidence="1" type="synonym">RvY_17334.1</name>
    <name evidence="1" type="ORF">RvY_17334</name>
</gene>
<accession>A0A1D1W5P2</accession>
<dbReference type="AlphaFoldDB" id="A0A1D1W5P2"/>
<proteinExistence type="predicted"/>
<evidence type="ECO:0000313" key="2">
    <source>
        <dbReference type="Proteomes" id="UP000186922"/>
    </source>
</evidence>
<evidence type="ECO:0008006" key="3">
    <source>
        <dbReference type="Google" id="ProtNLM"/>
    </source>
</evidence>
<dbReference type="Proteomes" id="UP000186922">
    <property type="component" value="Unassembled WGS sequence"/>
</dbReference>
<keyword evidence="2" id="KW-1185">Reference proteome</keyword>